<evidence type="ECO:0000256" key="3">
    <source>
        <dbReference type="SAM" id="MobiDB-lite"/>
    </source>
</evidence>
<evidence type="ECO:0000313" key="5">
    <source>
        <dbReference type="EMBL" id="VYS81365.1"/>
    </source>
</evidence>
<accession>A0A6N2RNG5</accession>
<dbReference type="PANTHER" id="PTHR30055:SF235">
    <property type="entry name" value="TRANSCRIPTIONAL REGULATORY PROTEIN"/>
    <property type="match status" value="1"/>
</dbReference>
<keyword evidence="1 2" id="KW-0238">DNA-binding</keyword>
<feature type="region of interest" description="Disordered" evidence="3">
    <location>
        <begin position="1"/>
        <end position="46"/>
    </location>
</feature>
<dbReference type="InterPro" id="IPR041678">
    <property type="entry name" value="TetR_C_16"/>
</dbReference>
<organism evidence="5">
    <name type="scientific">Schaalia odontolytica</name>
    <dbReference type="NCBI Taxonomy" id="1660"/>
    <lineage>
        <taxon>Bacteria</taxon>
        <taxon>Bacillati</taxon>
        <taxon>Actinomycetota</taxon>
        <taxon>Actinomycetes</taxon>
        <taxon>Actinomycetales</taxon>
        <taxon>Actinomycetaceae</taxon>
        <taxon>Schaalia</taxon>
    </lineage>
</organism>
<protein>
    <submittedName>
        <fullName evidence="5">Putative DNA-binding transcriptional regulator</fullName>
    </submittedName>
</protein>
<proteinExistence type="predicted"/>
<dbReference type="PRINTS" id="PR00455">
    <property type="entry name" value="HTHTETR"/>
</dbReference>
<gene>
    <name evidence="5" type="ORF">AOLFYP35_00401</name>
</gene>
<dbReference type="InterPro" id="IPR001647">
    <property type="entry name" value="HTH_TetR"/>
</dbReference>
<dbReference type="InterPro" id="IPR009057">
    <property type="entry name" value="Homeodomain-like_sf"/>
</dbReference>
<dbReference type="AlphaFoldDB" id="A0A6N2RNG5"/>
<evidence type="ECO:0000256" key="2">
    <source>
        <dbReference type="PROSITE-ProRule" id="PRU00335"/>
    </source>
</evidence>
<feature type="domain" description="HTH tetR-type" evidence="4">
    <location>
        <begin position="51"/>
        <end position="111"/>
    </location>
</feature>
<name>A0A6N2RNG5_9ACTO</name>
<evidence type="ECO:0000259" key="4">
    <source>
        <dbReference type="PROSITE" id="PS50977"/>
    </source>
</evidence>
<dbReference type="Pfam" id="PF17920">
    <property type="entry name" value="TetR_C_16"/>
    <property type="match status" value="1"/>
</dbReference>
<feature type="compositionally biased region" description="Polar residues" evidence="3">
    <location>
        <begin position="30"/>
        <end position="39"/>
    </location>
</feature>
<evidence type="ECO:0000256" key="1">
    <source>
        <dbReference type="ARBA" id="ARBA00023125"/>
    </source>
</evidence>
<feature type="compositionally biased region" description="Basic and acidic residues" evidence="3">
    <location>
        <begin position="1"/>
        <end position="13"/>
    </location>
</feature>
<dbReference type="InterPro" id="IPR036271">
    <property type="entry name" value="Tet_transcr_reg_TetR-rel_C_sf"/>
</dbReference>
<dbReference type="SUPFAM" id="SSF48498">
    <property type="entry name" value="Tetracyclin repressor-like, C-terminal domain"/>
    <property type="match status" value="1"/>
</dbReference>
<dbReference type="GO" id="GO:0003700">
    <property type="term" value="F:DNA-binding transcription factor activity"/>
    <property type="evidence" value="ECO:0007669"/>
    <property type="project" value="TreeGrafter"/>
</dbReference>
<feature type="DNA-binding region" description="H-T-H motif" evidence="2">
    <location>
        <begin position="74"/>
        <end position="93"/>
    </location>
</feature>
<dbReference type="PROSITE" id="PS50977">
    <property type="entry name" value="HTH_TETR_2"/>
    <property type="match status" value="1"/>
</dbReference>
<dbReference type="SUPFAM" id="SSF46689">
    <property type="entry name" value="Homeodomain-like"/>
    <property type="match status" value="1"/>
</dbReference>
<sequence length="245" mass="27327">MHQLRAEKQRKAPSESLTNTPEVSSGVEISDSNNATSSVPKIHRGPSACRGEVKQHIIAAARNEFVSQGYDHTTLRSIARAAGCDPALITYYFGTKQKLFRACMDLPLDPASEIIALLTPGPQGAATRLVDYILDLYEHTLTSDTLLALMRALITDTSTSQRFRTYIRSDVLEQISQFLAADPERARRLGEELEIVLSMLYGVVTMRYIIALEPLATMPRQHIHKSLTPLLQQRIDHIFTSLLPQ</sequence>
<dbReference type="Gene3D" id="1.10.357.10">
    <property type="entry name" value="Tetracycline Repressor, domain 2"/>
    <property type="match status" value="1"/>
</dbReference>
<dbReference type="Gene3D" id="1.10.10.60">
    <property type="entry name" value="Homeodomain-like"/>
    <property type="match status" value="1"/>
</dbReference>
<dbReference type="Pfam" id="PF00440">
    <property type="entry name" value="TetR_N"/>
    <property type="match status" value="1"/>
</dbReference>
<dbReference type="EMBL" id="CACRSM010000002">
    <property type="protein sequence ID" value="VYS81365.1"/>
    <property type="molecule type" value="Genomic_DNA"/>
</dbReference>
<dbReference type="GO" id="GO:0000976">
    <property type="term" value="F:transcription cis-regulatory region binding"/>
    <property type="evidence" value="ECO:0007669"/>
    <property type="project" value="TreeGrafter"/>
</dbReference>
<dbReference type="InterPro" id="IPR050109">
    <property type="entry name" value="HTH-type_TetR-like_transc_reg"/>
</dbReference>
<reference evidence="5" key="1">
    <citation type="submission" date="2019-11" db="EMBL/GenBank/DDBJ databases">
        <authorList>
            <person name="Feng L."/>
        </authorList>
    </citation>
    <scope>NUCLEOTIDE SEQUENCE</scope>
    <source>
        <strain evidence="5">AodontolyticusLFYP35</strain>
    </source>
</reference>
<dbReference type="PANTHER" id="PTHR30055">
    <property type="entry name" value="HTH-TYPE TRANSCRIPTIONAL REGULATOR RUTR"/>
    <property type="match status" value="1"/>
</dbReference>